<keyword evidence="3" id="KW-1185">Reference proteome</keyword>
<protein>
    <submittedName>
        <fullName evidence="2">Uncharacterized protein</fullName>
    </submittedName>
</protein>
<reference evidence="2 3" key="1">
    <citation type="submission" date="2023-03" db="EMBL/GenBank/DDBJ databases">
        <title>Draft genome sequence of the bacteria which degrade cell wall of Tricholomamatutake.</title>
        <authorList>
            <person name="Konishi Y."/>
            <person name="Fukuta Y."/>
            <person name="Shirasaka N."/>
        </authorList>
    </citation>
    <scope>NUCLEOTIDE SEQUENCE [LARGE SCALE GENOMIC DNA]</scope>
    <source>
        <strain evidence="3">mu1</strain>
    </source>
</reference>
<keyword evidence="1" id="KW-0732">Signal</keyword>
<gene>
    <name evidence="2" type="ORF">MU1_08900</name>
</gene>
<proteinExistence type="predicted"/>
<comment type="caution">
    <text evidence="2">The sequence shown here is derived from an EMBL/GenBank/DDBJ whole genome shotgun (WGS) entry which is preliminary data.</text>
</comment>
<evidence type="ECO:0000256" key="1">
    <source>
        <dbReference type="SAM" id="SignalP"/>
    </source>
</evidence>
<evidence type="ECO:0000313" key="2">
    <source>
        <dbReference type="EMBL" id="GLX66546.1"/>
    </source>
</evidence>
<dbReference type="RefSeq" id="WP_284237242.1">
    <property type="nucleotide sequence ID" value="NZ_BSSQ01000003.1"/>
</dbReference>
<feature type="signal peptide" evidence="1">
    <location>
        <begin position="1"/>
        <end position="22"/>
    </location>
</feature>
<accession>A0ABQ6GAD6</accession>
<sequence>MRKCIICLLISLVLLVQSSCSADHGEKIFVNDVDQIAWNDVMDKIAQKAGTNADNLGLFEFLISWDHSTLVNLTMSLIDKSSHTNYTVTYQGASDKYTDIVNKGKIENFNSNDVVLLKDIVDIFDANNISSFKTYSDVDKGFMM</sequence>
<feature type="chain" id="PRO_5046339197" evidence="1">
    <location>
        <begin position="23"/>
        <end position="144"/>
    </location>
</feature>
<name>A0ABQ6GAD6_9BACL</name>
<evidence type="ECO:0000313" key="3">
    <source>
        <dbReference type="Proteomes" id="UP001157114"/>
    </source>
</evidence>
<dbReference type="EMBL" id="BSSQ01000003">
    <property type="protein sequence ID" value="GLX66546.1"/>
    <property type="molecule type" value="Genomic_DNA"/>
</dbReference>
<dbReference type="Proteomes" id="UP001157114">
    <property type="component" value="Unassembled WGS sequence"/>
</dbReference>
<organism evidence="2 3">
    <name type="scientific">Paenibacillus glycanilyticus</name>
    <dbReference type="NCBI Taxonomy" id="126569"/>
    <lineage>
        <taxon>Bacteria</taxon>
        <taxon>Bacillati</taxon>
        <taxon>Bacillota</taxon>
        <taxon>Bacilli</taxon>
        <taxon>Bacillales</taxon>
        <taxon>Paenibacillaceae</taxon>
        <taxon>Paenibacillus</taxon>
    </lineage>
</organism>